<feature type="compositionally biased region" description="Low complexity" evidence="1">
    <location>
        <begin position="24"/>
        <end position="47"/>
    </location>
</feature>
<reference evidence="2" key="1">
    <citation type="journal article" date="2015" name="Genome Biol. Evol.">
        <title>Organellar Genomes of White Spruce (Picea glauca): Assembly and Annotation.</title>
        <authorList>
            <person name="Jackman S.D."/>
            <person name="Warren R.L."/>
            <person name="Gibb E.A."/>
            <person name="Vandervalk B.P."/>
            <person name="Mohamadi H."/>
            <person name="Chu J."/>
            <person name="Raymond A."/>
            <person name="Pleasance S."/>
            <person name="Coope R."/>
            <person name="Wildung M.R."/>
            <person name="Ritland C.E."/>
            <person name="Bousquet J."/>
            <person name="Jones S.J."/>
            <person name="Bohlmann J."/>
            <person name="Birol I."/>
        </authorList>
    </citation>
    <scope>NUCLEOTIDE SEQUENCE [LARGE SCALE GENOMIC DNA]</scope>
    <source>
        <tissue evidence="2">Flushing bud</tissue>
    </source>
</reference>
<proteinExistence type="predicted"/>
<protein>
    <submittedName>
        <fullName evidence="2">Uncharacterized protein</fullName>
    </submittedName>
</protein>
<dbReference type="AlphaFoldDB" id="A0A101M3Q0"/>
<accession>A0A101M3Q0</accession>
<sequence>MTSSLLLLNSGVLLPTRAHDSGESRLSSSESPLWLSSSESPPGESIY</sequence>
<keyword evidence="2" id="KW-0496">Mitochondrion</keyword>
<name>A0A101M3Q0_PICGL</name>
<evidence type="ECO:0000256" key="1">
    <source>
        <dbReference type="SAM" id="MobiDB-lite"/>
    </source>
</evidence>
<comment type="caution">
    <text evidence="2">The sequence shown here is derived from an EMBL/GenBank/DDBJ whole genome shotgun (WGS) entry which is preliminary data.</text>
</comment>
<feature type="region of interest" description="Disordered" evidence="1">
    <location>
        <begin position="17"/>
        <end position="47"/>
    </location>
</feature>
<geneLocation type="mitochondrion" evidence="2"/>
<evidence type="ECO:0000313" key="2">
    <source>
        <dbReference type="EMBL" id="KUM50334.1"/>
    </source>
</evidence>
<gene>
    <name evidence="2" type="ORF">ABT39_MTgene177</name>
</gene>
<dbReference type="EMBL" id="LKAM01000001">
    <property type="protein sequence ID" value="KUM50334.1"/>
    <property type="molecule type" value="Genomic_DNA"/>
</dbReference>
<organism evidence="2">
    <name type="scientific">Picea glauca</name>
    <name type="common">White spruce</name>
    <name type="synonym">Pinus glauca</name>
    <dbReference type="NCBI Taxonomy" id="3330"/>
    <lineage>
        <taxon>Eukaryota</taxon>
        <taxon>Viridiplantae</taxon>
        <taxon>Streptophyta</taxon>
        <taxon>Embryophyta</taxon>
        <taxon>Tracheophyta</taxon>
        <taxon>Spermatophyta</taxon>
        <taxon>Pinopsida</taxon>
        <taxon>Pinidae</taxon>
        <taxon>Conifers I</taxon>
        <taxon>Pinales</taxon>
        <taxon>Pinaceae</taxon>
        <taxon>Picea</taxon>
    </lineage>
</organism>